<proteinExistence type="predicted"/>
<protein>
    <recommendedName>
        <fullName evidence="3">SnoaL-like domain-containing protein</fullName>
    </recommendedName>
</protein>
<evidence type="ECO:0008006" key="3">
    <source>
        <dbReference type="Google" id="ProtNLM"/>
    </source>
</evidence>
<dbReference type="RefSeq" id="WP_407328206.1">
    <property type="nucleotide sequence ID" value="NZ_CP136865.1"/>
</dbReference>
<keyword evidence="2" id="KW-1185">Reference proteome</keyword>
<reference evidence="1 2" key="1">
    <citation type="submission" date="2023-10" db="EMBL/GenBank/DDBJ databases">
        <title>Two novel species belonging to the OM43/NOR5 clade.</title>
        <authorList>
            <person name="Park M."/>
        </authorList>
    </citation>
    <scope>NUCLEOTIDE SEQUENCE [LARGE SCALE GENOMIC DNA]</scope>
    <source>
        <strain evidence="1 2">IMCC45268</strain>
    </source>
</reference>
<sequence>MYLSKLVFIVVLVLSGGNVFAGSADREDIEREASDFFDAYLAVYNKRFGHPERSAQFRQELSDLVQMPLLISPPMSAPQTAPSKEAFAKNFEGFVKMLEGKSVTRLEWQETQFHVLTDNKVLANNVGFGYTDTGEIAYETVSLYLIYRHDDSWKIAMFSPYDVDSYLQLARP</sequence>
<dbReference type="EMBL" id="CP136865">
    <property type="protein sequence ID" value="WOJ97391.1"/>
    <property type="molecule type" value="Genomic_DNA"/>
</dbReference>
<evidence type="ECO:0000313" key="2">
    <source>
        <dbReference type="Proteomes" id="UP001626549"/>
    </source>
</evidence>
<dbReference type="Proteomes" id="UP001626549">
    <property type="component" value="Chromosome"/>
</dbReference>
<name>A0ABZ0ID79_9GAMM</name>
<gene>
    <name evidence="1" type="ORF">R0137_02180</name>
</gene>
<accession>A0ABZ0ID79</accession>
<evidence type="ECO:0000313" key="1">
    <source>
        <dbReference type="EMBL" id="WOJ97391.1"/>
    </source>
</evidence>
<organism evidence="1 2">
    <name type="scientific">Congregibacter brevis</name>
    <dbReference type="NCBI Taxonomy" id="3081201"/>
    <lineage>
        <taxon>Bacteria</taxon>
        <taxon>Pseudomonadati</taxon>
        <taxon>Pseudomonadota</taxon>
        <taxon>Gammaproteobacteria</taxon>
        <taxon>Cellvibrionales</taxon>
        <taxon>Halieaceae</taxon>
        <taxon>Congregibacter</taxon>
    </lineage>
</organism>